<accession>A0A815BTL5</accession>
<feature type="chain" id="PRO_5035686235" description="Apple domain-containing protein" evidence="1">
    <location>
        <begin position="21"/>
        <end position="116"/>
    </location>
</feature>
<protein>
    <recommendedName>
        <fullName evidence="2">Apple domain-containing protein</fullName>
    </recommendedName>
</protein>
<keyword evidence="1" id="KW-0732">Signal</keyword>
<proteinExistence type="predicted"/>
<evidence type="ECO:0000313" key="5">
    <source>
        <dbReference type="Proteomes" id="UP000663828"/>
    </source>
</evidence>
<dbReference type="Proteomes" id="UP000663852">
    <property type="component" value="Unassembled WGS sequence"/>
</dbReference>
<comment type="caution">
    <text evidence="3">The sequence shown here is derived from an EMBL/GenBank/DDBJ whole genome shotgun (WGS) entry which is preliminary data.</text>
</comment>
<organism evidence="3 5">
    <name type="scientific">Adineta ricciae</name>
    <name type="common">Rotifer</name>
    <dbReference type="NCBI Taxonomy" id="249248"/>
    <lineage>
        <taxon>Eukaryota</taxon>
        <taxon>Metazoa</taxon>
        <taxon>Spiralia</taxon>
        <taxon>Gnathifera</taxon>
        <taxon>Rotifera</taxon>
        <taxon>Eurotatoria</taxon>
        <taxon>Bdelloidea</taxon>
        <taxon>Adinetida</taxon>
        <taxon>Adinetidae</taxon>
        <taxon>Adineta</taxon>
    </lineage>
</organism>
<dbReference type="EMBL" id="CAJNOR010002300">
    <property type="protein sequence ID" value="CAF1274954.1"/>
    <property type="molecule type" value="Genomic_DNA"/>
</dbReference>
<feature type="signal peptide" evidence="1">
    <location>
        <begin position="1"/>
        <end position="20"/>
    </location>
</feature>
<name>A0A815BTL5_ADIRI</name>
<dbReference type="AlphaFoldDB" id="A0A815BTL5"/>
<dbReference type="Proteomes" id="UP000663828">
    <property type="component" value="Unassembled WGS sequence"/>
</dbReference>
<keyword evidence="5" id="KW-1185">Reference proteome</keyword>
<sequence length="116" mass="13028">MIAGKFPLLLLYTLLPPAIQQDIRSLRISTIPNGQFSCINTTYLPYSTTTVSKILYCQTTCLGNLQCQAARFHRITHQCHMFSYFTWFSASMVPAMNSVTLVVSDDTRVPSSKNSI</sequence>
<evidence type="ECO:0000259" key="2">
    <source>
        <dbReference type="Pfam" id="PF00024"/>
    </source>
</evidence>
<evidence type="ECO:0000313" key="3">
    <source>
        <dbReference type="EMBL" id="CAF1274954.1"/>
    </source>
</evidence>
<feature type="domain" description="Apple" evidence="2">
    <location>
        <begin position="47"/>
        <end position="86"/>
    </location>
</feature>
<gene>
    <name evidence="4" type="ORF">EDS130_LOCUS33101</name>
    <name evidence="3" type="ORF">XAT740_LOCUS27503</name>
</gene>
<dbReference type="InterPro" id="IPR003609">
    <property type="entry name" value="Pan_app"/>
</dbReference>
<dbReference type="Pfam" id="PF00024">
    <property type="entry name" value="PAN_1"/>
    <property type="match status" value="1"/>
</dbReference>
<reference evidence="3" key="1">
    <citation type="submission" date="2021-02" db="EMBL/GenBank/DDBJ databases">
        <authorList>
            <person name="Nowell W R."/>
        </authorList>
    </citation>
    <scope>NUCLEOTIDE SEQUENCE</scope>
</reference>
<evidence type="ECO:0000313" key="4">
    <source>
        <dbReference type="EMBL" id="CAF1347791.1"/>
    </source>
</evidence>
<evidence type="ECO:0000256" key="1">
    <source>
        <dbReference type="SAM" id="SignalP"/>
    </source>
</evidence>
<dbReference type="EMBL" id="CAJNOJ010000260">
    <property type="protein sequence ID" value="CAF1347791.1"/>
    <property type="molecule type" value="Genomic_DNA"/>
</dbReference>